<gene>
    <name evidence="1" type="ORF">H5V44_10685</name>
</gene>
<dbReference type="Proteomes" id="UP000546257">
    <property type="component" value="Unassembled WGS sequence"/>
</dbReference>
<protein>
    <submittedName>
        <fullName evidence="1">Aryl-alcohol dehydrogenase</fullName>
    </submittedName>
</protein>
<dbReference type="EMBL" id="JACKXD010000003">
    <property type="protein sequence ID" value="MBB6646745.1"/>
    <property type="molecule type" value="Genomic_DNA"/>
</dbReference>
<comment type="caution">
    <text evidence="1">The sequence shown here is derived from an EMBL/GenBank/DDBJ whole genome shotgun (WGS) entry which is preliminary data.</text>
</comment>
<proteinExistence type="predicted"/>
<evidence type="ECO:0000313" key="2">
    <source>
        <dbReference type="Proteomes" id="UP000546257"/>
    </source>
</evidence>
<name>A0A7J9SIF5_9EURY</name>
<reference evidence="1 2" key="1">
    <citation type="submission" date="2020-08" db="EMBL/GenBank/DDBJ databases">
        <authorList>
            <person name="Seo M.-J."/>
        </authorList>
    </citation>
    <scope>NUCLEOTIDE SEQUENCE [LARGE SCALE GENOMIC DNA]</scope>
    <source>
        <strain evidence="1 2">MBLA0160</strain>
    </source>
</reference>
<evidence type="ECO:0000313" key="1">
    <source>
        <dbReference type="EMBL" id="MBB6646745.1"/>
    </source>
</evidence>
<dbReference type="Gene3D" id="3.90.180.10">
    <property type="entry name" value="Medium-chain alcohol dehydrogenases, catalytic domain"/>
    <property type="match status" value="1"/>
</dbReference>
<keyword evidence="2" id="KW-1185">Reference proteome</keyword>
<sequence length="71" mass="7887">MPAVLGHEGSGVVEGDATPTEFIPDLIEPYRRGKFPFDELVTYYDFDEIRDAVEASEEGSAIKPIRRVSEA</sequence>
<accession>A0A7J9SIF5</accession>
<organism evidence="1 2">
    <name type="scientific">Halobellus ruber</name>
    <dbReference type="NCBI Taxonomy" id="2761102"/>
    <lineage>
        <taxon>Archaea</taxon>
        <taxon>Methanobacteriati</taxon>
        <taxon>Methanobacteriota</taxon>
        <taxon>Stenosarchaea group</taxon>
        <taxon>Halobacteria</taxon>
        <taxon>Halobacteriales</taxon>
        <taxon>Haloferacaceae</taxon>
        <taxon>Halobellus</taxon>
    </lineage>
</organism>
<dbReference type="AlphaFoldDB" id="A0A7J9SIF5"/>